<dbReference type="AlphaFoldDB" id="X0TRN2"/>
<evidence type="ECO:0000259" key="3">
    <source>
        <dbReference type="Pfam" id="PF02737"/>
    </source>
</evidence>
<reference evidence="4" key="1">
    <citation type="journal article" date="2014" name="Front. Microbiol.">
        <title>High frequency of phylogenetically diverse reductive dehalogenase-homologous genes in deep subseafloor sedimentary metagenomes.</title>
        <authorList>
            <person name="Kawai M."/>
            <person name="Futagami T."/>
            <person name="Toyoda A."/>
            <person name="Takaki Y."/>
            <person name="Nishi S."/>
            <person name="Hori S."/>
            <person name="Arai W."/>
            <person name="Tsubouchi T."/>
            <person name="Morono Y."/>
            <person name="Uchiyama I."/>
            <person name="Ito T."/>
            <person name="Fujiyama A."/>
            <person name="Inagaki F."/>
            <person name="Takami H."/>
        </authorList>
    </citation>
    <scope>NUCLEOTIDE SEQUENCE</scope>
    <source>
        <strain evidence="4">Expedition CK06-06</strain>
    </source>
</reference>
<protein>
    <recommendedName>
        <fullName evidence="5">3-hydroxyacyl-CoA dehydrogenase NAD binding domain-containing protein</fullName>
    </recommendedName>
</protein>
<dbReference type="Pfam" id="PF02737">
    <property type="entry name" value="3HCDH_N"/>
    <property type="match status" value="1"/>
</dbReference>
<dbReference type="Gene3D" id="3.40.50.720">
    <property type="entry name" value="NAD(P)-binding Rossmann-like Domain"/>
    <property type="match status" value="1"/>
</dbReference>
<sequence>MNNVAIIGAGTMGHSLAQVFAQGGYQVTLNDVSEEILKQARRLIASNLETLCQVGLFDAAEKSGVLEERITYTTDLATAVAASELVIEAIVEVPEAKKELFSDLDRLSPPEAILASNTSYLDIYQFVETKRPGKVIITHWFAPPHIVPLVEIVPGPHTTPETVTTVKKVLDGLGKQTIVLKKFLPGFIANRLQAALGLEVYHLLDNGYATPEDIDMATKASFGLRIPILGLVKR</sequence>
<dbReference type="SUPFAM" id="SSF48179">
    <property type="entry name" value="6-phosphogluconate dehydrogenase C-terminal domain-like"/>
    <property type="match status" value="1"/>
</dbReference>
<dbReference type="InterPro" id="IPR008927">
    <property type="entry name" value="6-PGluconate_DH-like_C_sf"/>
</dbReference>
<dbReference type="InterPro" id="IPR013328">
    <property type="entry name" value="6PGD_dom2"/>
</dbReference>
<dbReference type="InterPro" id="IPR006176">
    <property type="entry name" value="3-OHacyl-CoA_DH_NAD-bd"/>
</dbReference>
<comment type="caution">
    <text evidence="4">The sequence shown here is derived from an EMBL/GenBank/DDBJ whole genome shotgun (WGS) entry which is preliminary data.</text>
</comment>
<dbReference type="Pfam" id="PF00725">
    <property type="entry name" value="3HCDH"/>
    <property type="match status" value="1"/>
</dbReference>
<feature type="domain" description="3-hydroxyacyl-CoA dehydrogenase NAD binding" evidence="3">
    <location>
        <begin position="3"/>
        <end position="181"/>
    </location>
</feature>
<evidence type="ECO:0008006" key="5">
    <source>
        <dbReference type="Google" id="ProtNLM"/>
    </source>
</evidence>
<dbReference type="InterPro" id="IPR022694">
    <property type="entry name" value="3-OHacyl-CoA_DH"/>
</dbReference>
<proteinExistence type="predicted"/>
<keyword evidence="1" id="KW-0560">Oxidoreductase</keyword>
<evidence type="ECO:0000313" key="4">
    <source>
        <dbReference type="EMBL" id="GAF78795.1"/>
    </source>
</evidence>
<organism evidence="4">
    <name type="scientific">marine sediment metagenome</name>
    <dbReference type="NCBI Taxonomy" id="412755"/>
    <lineage>
        <taxon>unclassified sequences</taxon>
        <taxon>metagenomes</taxon>
        <taxon>ecological metagenomes</taxon>
    </lineage>
</organism>
<dbReference type="InterPro" id="IPR036291">
    <property type="entry name" value="NAD(P)-bd_dom_sf"/>
</dbReference>
<name>X0TRN2_9ZZZZ</name>
<dbReference type="PIRSF" id="PIRSF000105">
    <property type="entry name" value="HCDH"/>
    <property type="match status" value="1"/>
</dbReference>
<evidence type="ECO:0000259" key="2">
    <source>
        <dbReference type="Pfam" id="PF00725"/>
    </source>
</evidence>
<dbReference type="SUPFAM" id="SSF51735">
    <property type="entry name" value="NAD(P)-binding Rossmann-fold domains"/>
    <property type="match status" value="1"/>
</dbReference>
<dbReference type="GO" id="GO:0016616">
    <property type="term" value="F:oxidoreductase activity, acting on the CH-OH group of donors, NAD or NADP as acceptor"/>
    <property type="evidence" value="ECO:0007669"/>
    <property type="project" value="InterPro"/>
</dbReference>
<dbReference type="Gene3D" id="1.10.1040.10">
    <property type="entry name" value="N-(1-d-carboxylethyl)-l-norvaline Dehydrogenase, domain 2"/>
    <property type="match status" value="1"/>
</dbReference>
<gene>
    <name evidence="4" type="ORF">S01H1_01266</name>
</gene>
<dbReference type="InterPro" id="IPR006108">
    <property type="entry name" value="3HC_DH_C"/>
</dbReference>
<dbReference type="EMBL" id="BARS01000534">
    <property type="protein sequence ID" value="GAF78795.1"/>
    <property type="molecule type" value="Genomic_DNA"/>
</dbReference>
<dbReference type="PANTHER" id="PTHR48075">
    <property type="entry name" value="3-HYDROXYACYL-COA DEHYDROGENASE FAMILY PROTEIN"/>
    <property type="match status" value="1"/>
</dbReference>
<dbReference type="PANTHER" id="PTHR48075:SF5">
    <property type="entry name" value="3-HYDROXYBUTYRYL-COA DEHYDROGENASE"/>
    <property type="match status" value="1"/>
</dbReference>
<feature type="non-terminal residue" evidence="4">
    <location>
        <position position="234"/>
    </location>
</feature>
<accession>X0TRN2</accession>
<evidence type="ECO:0000256" key="1">
    <source>
        <dbReference type="ARBA" id="ARBA00023002"/>
    </source>
</evidence>
<dbReference type="GO" id="GO:0070403">
    <property type="term" value="F:NAD+ binding"/>
    <property type="evidence" value="ECO:0007669"/>
    <property type="project" value="InterPro"/>
</dbReference>
<dbReference type="GO" id="GO:0006631">
    <property type="term" value="P:fatty acid metabolic process"/>
    <property type="evidence" value="ECO:0007669"/>
    <property type="project" value="InterPro"/>
</dbReference>
<feature type="domain" description="3-hydroxyacyl-CoA dehydrogenase C-terminal" evidence="2">
    <location>
        <begin position="186"/>
        <end position="232"/>
    </location>
</feature>